<comment type="caution">
    <text evidence="2">The sequence shown here is derived from an EMBL/GenBank/DDBJ whole genome shotgun (WGS) entry which is preliminary data.</text>
</comment>
<sequence length="175" mass="19026">MHIGAHQSNVDPNVWVWSDGEVPFNGKTYDNFVSFFPIPGGGECTAMLTETTAALWTNENCDENEQSFICRRADFSTLPKNCPSDAQKSGEYIFSPGLPNSDIPCEYMLFVNANKLIEIEMTLVATDSQDFLEILEGTSGPHLLANLTGTILTPTKFKTAKSNVLKPNGAGSGRG</sequence>
<dbReference type="InterPro" id="IPR016186">
    <property type="entry name" value="C-type_lectin-like/link_sf"/>
</dbReference>
<dbReference type="Proteomes" id="UP001432027">
    <property type="component" value="Unassembled WGS sequence"/>
</dbReference>
<evidence type="ECO:0000256" key="1">
    <source>
        <dbReference type="ARBA" id="ARBA00023157"/>
    </source>
</evidence>
<dbReference type="AlphaFoldDB" id="A0AAV5TVN9"/>
<proteinExistence type="predicted"/>
<dbReference type="EMBL" id="BTSX01000005">
    <property type="protein sequence ID" value="GMS98162.1"/>
    <property type="molecule type" value="Genomic_DNA"/>
</dbReference>
<evidence type="ECO:0000313" key="2">
    <source>
        <dbReference type="EMBL" id="GMS98162.1"/>
    </source>
</evidence>
<dbReference type="SUPFAM" id="SSF56436">
    <property type="entry name" value="C-type lectin-like"/>
    <property type="match status" value="1"/>
</dbReference>
<keyword evidence="1" id="KW-1015">Disulfide bond</keyword>
<accession>A0AAV5TVN9</accession>
<protein>
    <recommendedName>
        <fullName evidence="4">C-type lectin</fullName>
    </recommendedName>
</protein>
<reference evidence="2" key="1">
    <citation type="submission" date="2023-10" db="EMBL/GenBank/DDBJ databases">
        <title>Genome assembly of Pristionchus species.</title>
        <authorList>
            <person name="Yoshida K."/>
            <person name="Sommer R.J."/>
        </authorList>
    </citation>
    <scope>NUCLEOTIDE SEQUENCE</scope>
    <source>
        <strain evidence="2">RS0144</strain>
    </source>
</reference>
<dbReference type="Gene3D" id="2.60.120.290">
    <property type="entry name" value="Spermadhesin, CUB domain"/>
    <property type="match status" value="1"/>
</dbReference>
<name>A0AAV5TVN9_9BILA</name>
<dbReference type="Gene3D" id="3.10.100.10">
    <property type="entry name" value="Mannose-Binding Protein A, subunit A"/>
    <property type="match status" value="1"/>
</dbReference>
<dbReference type="InterPro" id="IPR050976">
    <property type="entry name" value="Snaclec"/>
</dbReference>
<dbReference type="PANTHER" id="PTHR22991:SF40">
    <property type="entry name" value="PROTEIN CBG13490"/>
    <property type="match status" value="1"/>
</dbReference>
<dbReference type="PANTHER" id="PTHR22991">
    <property type="entry name" value="PROTEIN CBG13490"/>
    <property type="match status" value="1"/>
</dbReference>
<dbReference type="SUPFAM" id="SSF49854">
    <property type="entry name" value="Spermadhesin, CUB domain"/>
    <property type="match status" value="1"/>
</dbReference>
<gene>
    <name evidence="2" type="ORF">PENTCL1PPCAC_20337</name>
</gene>
<keyword evidence="3" id="KW-1185">Reference proteome</keyword>
<feature type="non-terminal residue" evidence="2">
    <location>
        <position position="175"/>
    </location>
</feature>
<dbReference type="CDD" id="cd00037">
    <property type="entry name" value="CLECT"/>
    <property type="match status" value="1"/>
</dbReference>
<dbReference type="InterPro" id="IPR016187">
    <property type="entry name" value="CTDL_fold"/>
</dbReference>
<organism evidence="2 3">
    <name type="scientific">Pristionchus entomophagus</name>
    <dbReference type="NCBI Taxonomy" id="358040"/>
    <lineage>
        <taxon>Eukaryota</taxon>
        <taxon>Metazoa</taxon>
        <taxon>Ecdysozoa</taxon>
        <taxon>Nematoda</taxon>
        <taxon>Chromadorea</taxon>
        <taxon>Rhabditida</taxon>
        <taxon>Rhabditina</taxon>
        <taxon>Diplogasteromorpha</taxon>
        <taxon>Diplogasteroidea</taxon>
        <taxon>Neodiplogasteridae</taxon>
        <taxon>Pristionchus</taxon>
    </lineage>
</organism>
<evidence type="ECO:0000313" key="3">
    <source>
        <dbReference type="Proteomes" id="UP001432027"/>
    </source>
</evidence>
<evidence type="ECO:0008006" key="4">
    <source>
        <dbReference type="Google" id="ProtNLM"/>
    </source>
</evidence>
<dbReference type="InterPro" id="IPR035914">
    <property type="entry name" value="Sperma_CUB_dom_sf"/>
</dbReference>